<dbReference type="Pfam" id="PF00135">
    <property type="entry name" value="COesterase"/>
    <property type="match status" value="1"/>
</dbReference>
<dbReference type="InterPro" id="IPR019826">
    <property type="entry name" value="Carboxylesterase_B_AS"/>
</dbReference>
<dbReference type="Proteomes" id="UP001199469">
    <property type="component" value="Unassembled WGS sequence"/>
</dbReference>
<dbReference type="SUPFAM" id="SSF53474">
    <property type="entry name" value="alpha/beta-Hydrolases"/>
    <property type="match status" value="1"/>
</dbReference>
<comment type="caution">
    <text evidence="5">The sequence shown here is derived from an EMBL/GenBank/DDBJ whole genome shotgun (WGS) entry which is preliminary data.</text>
</comment>
<keyword evidence="2 3" id="KW-0378">Hydrolase</keyword>
<evidence type="ECO:0000256" key="2">
    <source>
        <dbReference type="ARBA" id="ARBA00022801"/>
    </source>
</evidence>
<dbReference type="InterPro" id="IPR019819">
    <property type="entry name" value="Carboxylesterase_B_CS"/>
</dbReference>
<reference evidence="5 6" key="1">
    <citation type="submission" date="2021-11" db="EMBL/GenBank/DDBJ databases">
        <title>Draft genome sequence of Actinomycetospora sp. SF1 isolated from the rhizosphere soil.</title>
        <authorList>
            <person name="Duangmal K."/>
            <person name="Chantavorakit T."/>
        </authorList>
    </citation>
    <scope>NUCLEOTIDE SEQUENCE [LARGE SCALE GENOMIC DNA]</scope>
    <source>
        <strain evidence="5 6">TBRC 5722</strain>
    </source>
</reference>
<dbReference type="PROSITE" id="PS00122">
    <property type="entry name" value="CARBOXYLESTERASE_B_1"/>
    <property type="match status" value="1"/>
</dbReference>
<name>A0ABS8P418_9PSEU</name>
<organism evidence="5 6">
    <name type="scientific">Actinomycetospora endophytica</name>
    <dbReference type="NCBI Taxonomy" id="2291215"/>
    <lineage>
        <taxon>Bacteria</taxon>
        <taxon>Bacillati</taxon>
        <taxon>Actinomycetota</taxon>
        <taxon>Actinomycetes</taxon>
        <taxon>Pseudonocardiales</taxon>
        <taxon>Pseudonocardiaceae</taxon>
        <taxon>Actinomycetospora</taxon>
    </lineage>
</organism>
<protein>
    <recommendedName>
        <fullName evidence="3">Carboxylic ester hydrolase</fullName>
        <ecNumber evidence="3">3.1.1.-</ecNumber>
    </recommendedName>
</protein>
<dbReference type="InterPro" id="IPR050309">
    <property type="entry name" value="Type-B_Carboxylest/Lipase"/>
</dbReference>
<comment type="similarity">
    <text evidence="1 3">Belongs to the type-B carboxylesterase/lipase family.</text>
</comment>
<dbReference type="Gene3D" id="3.40.50.1820">
    <property type="entry name" value="alpha/beta hydrolase"/>
    <property type="match status" value="1"/>
</dbReference>
<evidence type="ECO:0000259" key="4">
    <source>
        <dbReference type="Pfam" id="PF00135"/>
    </source>
</evidence>
<dbReference type="InterPro" id="IPR002018">
    <property type="entry name" value="CarbesteraseB"/>
</dbReference>
<keyword evidence="6" id="KW-1185">Reference proteome</keyword>
<dbReference type="PANTHER" id="PTHR11559">
    <property type="entry name" value="CARBOXYLESTERASE"/>
    <property type="match status" value="1"/>
</dbReference>
<dbReference type="EMBL" id="JAJNDB010000001">
    <property type="protein sequence ID" value="MCD2193004.1"/>
    <property type="molecule type" value="Genomic_DNA"/>
</dbReference>
<dbReference type="PRINTS" id="PR00878">
    <property type="entry name" value="CHOLNESTRASE"/>
</dbReference>
<gene>
    <name evidence="5" type="ORF">LQ327_06325</name>
</gene>
<evidence type="ECO:0000256" key="3">
    <source>
        <dbReference type="RuleBase" id="RU361235"/>
    </source>
</evidence>
<dbReference type="EC" id="3.1.1.-" evidence="3"/>
<evidence type="ECO:0000313" key="5">
    <source>
        <dbReference type="EMBL" id="MCD2193004.1"/>
    </source>
</evidence>
<dbReference type="InterPro" id="IPR000997">
    <property type="entry name" value="Cholinesterase"/>
</dbReference>
<dbReference type="InterPro" id="IPR029058">
    <property type="entry name" value="AB_hydrolase_fold"/>
</dbReference>
<proteinExistence type="inferred from homology"/>
<dbReference type="RefSeq" id="WP_230730659.1">
    <property type="nucleotide sequence ID" value="NZ_JAJNDB010000001.1"/>
</dbReference>
<feature type="domain" description="Carboxylesterase type B" evidence="4">
    <location>
        <begin position="14"/>
        <end position="504"/>
    </location>
</feature>
<evidence type="ECO:0000256" key="1">
    <source>
        <dbReference type="ARBA" id="ARBA00005964"/>
    </source>
</evidence>
<dbReference type="PROSITE" id="PS00941">
    <property type="entry name" value="CARBOXYLESTERASE_B_2"/>
    <property type="match status" value="1"/>
</dbReference>
<sequence length="521" mass="56731">MDGSRTDESTGTDIRTTAGILRGHAGRGVNVWRGIRYAAPPVGPRRLRAPEPPEPWEGVRDAVRFGPVPPQERVGEFVGAGRHTPMDEDCLTLNVVAPSTPAERPRPVMVWFYGGAFVLGASSAPTYRGHDLARGGDVVYVSVNYRLGALGYLDFSAFSTPERTFESNLGLRDQIAALRWVQDNIAAFGGDPDNVTIFGESAGAISVTTLMTVPAARGLFHRAIAESSAPGLAWSTERAGGWARQYVRTLAGVNGVPVPGVDREPLPAATAARLLEAASTEDLLAASRRMRHAADDTPGVLLTAPTVDDDLLPEAPLDAFAAGRSHPVPLIIGTNDTEGRLFELPGLRLDLLVSDDRADALFAATQPELGEQVLAAYRNTAHRKDLGGDYMFWYPSVQVMEAHAAAGHPVYAYRFDLAPRLLRLLGLRATHGTEIYPVFGLADTRAGRIMTMLGGRRGLRGLSARMQRDWTTFAREGAPAGFWPRYTSDARLTRILDETDRIESDPRRDRRLAWQGFRGYR</sequence>
<evidence type="ECO:0000313" key="6">
    <source>
        <dbReference type="Proteomes" id="UP001199469"/>
    </source>
</evidence>
<accession>A0ABS8P418</accession>